<dbReference type="PROSITE" id="PS50096">
    <property type="entry name" value="IQ"/>
    <property type="match status" value="1"/>
</dbReference>
<organism evidence="11 12">
    <name type="scientific">Eimeria praecox</name>
    <dbReference type="NCBI Taxonomy" id="51316"/>
    <lineage>
        <taxon>Eukaryota</taxon>
        <taxon>Sar</taxon>
        <taxon>Alveolata</taxon>
        <taxon>Apicomplexa</taxon>
        <taxon>Conoidasida</taxon>
        <taxon>Coccidia</taxon>
        <taxon>Eucoccidiorida</taxon>
        <taxon>Eimeriorina</taxon>
        <taxon>Eimeriidae</taxon>
        <taxon>Eimeria</taxon>
    </lineage>
</organism>
<reference evidence="11" key="1">
    <citation type="submission" date="2013-10" db="EMBL/GenBank/DDBJ databases">
        <title>Genomic analysis of the causative agents of coccidiosis in chickens.</title>
        <authorList>
            <person name="Reid A.J."/>
            <person name="Blake D."/>
            <person name="Billington K."/>
            <person name="Browne H."/>
            <person name="Dunn M."/>
            <person name="Hung S."/>
            <person name="Kawahara F."/>
            <person name="Miranda-Saavedra D."/>
            <person name="Mourier T."/>
            <person name="Nagra H."/>
            <person name="Otto T.D."/>
            <person name="Rawlings N."/>
            <person name="Sanchez A."/>
            <person name="Sanders M."/>
            <person name="Subramaniam C."/>
            <person name="Tay Y."/>
            <person name="Dear P."/>
            <person name="Doerig C."/>
            <person name="Gruber A."/>
            <person name="Parkinson J."/>
            <person name="Shirley M."/>
            <person name="Wan K.L."/>
            <person name="Berriman M."/>
            <person name="Tomley F."/>
            <person name="Pain A."/>
        </authorList>
    </citation>
    <scope>NUCLEOTIDE SEQUENCE [LARGE SCALE GENOMIC DNA]</scope>
    <source>
        <strain evidence="11">Houghton</strain>
    </source>
</reference>
<keyword evidence="8" id="KW-0206">Cytoskeleton</keyword>
<keyword evidence="12" id="KW-1185">Reference proteome</keyword>
<evidence type="ECO:0000313" key="11">
    <source>
        <dbReference type="EMBL" id="CDI75724.1"/>
    </source>
</evidence>
<evidence type="ECO:0000256" key="7">
    <source>
        <dbReference type="ARBA" id="ARBA00023069"/>
    </source>
</evidence>
<proteinExistence type="inferred from homology"/>
<sequence>MASAKPMSSDVHRIASVMDELTQKLTLLTFVSPQVLEAIQENDSGHTAEILGHEVLKRMAEQTRLEELYHGSTATSEEAGVASLDVDDLQEIAEQLERNTRELCRKMREVPNIVQELRALQEAKPVNSVKFVHALAEMQEVMLKRLTTAVEDEKANEELLQMYLQQERSAEDRRAELEAQLAQLRAERQKHAARSSEAIAKLKSDLHDIQNSTEQRLWQMNEEFAKRDSQQTRAFQRKTADAAAFKAQLEKRGANQAAAAREEIDARIRNQKIAKRDLENAVKALDRDISQKEREIQAVRQKNKADEESLASLTKALEAIDEETERKENATRISRAVFARAEAERANKAAAACLLQSYWRGISQREEYIALKKAAARKTKGKKKTKT</sequence>
<evidence type="ECO:0000256" key="2">
    <source>
        <dbReference type="ARBA" id="ARBA00004611"/>
    </source>
</evidence>
<evidence type="ECO:0000256" key="4">
    <source>
        <dbReference type="ARBA" id="ARBA00021752"/>
    </source>
</evidence>
<evidence type="ECO:0000256" key="8">
    <source>
        <dbReference type="ARBA" id="ARBA00023212"/>
    </source>
</evidence>
<feature type="coiled-coil region" evidence="10">
    <location>
        <begin position="261"/>
        <end position="333"/>
    </location>
</feature>
<comment type="function">
    <text evidence="1">Component of the nexin-dynein regulatory complex (N-DRC), a key regulator of ciliary/flagellar motility which maintains the alignment and integrity of the distal axoneme and regulates microtubule sliding in motile axonemes.</text>
</comment>
<dbReference type="AlphaFoldDB" id="U6GAV1"/>
<evidence type="ECO:0000313" key="12">
    <source>
        <dbReference type="Proteomes" id="UP000018201"/>
    </source>
</evidence>
<evidence type="ECO:0000256" key="3">
    <source>
        <dbReference type="ARBA" id="ARBA00009071"/>
    </source>
</evidence>
<evidence type="ECO:0000256" key="9">
    <source>
        <dbReference type="ARBA" id="ARBA00023273"/>
    </source>
</evidence>
<dbReference type="PANTHER" id="PTHR31598">
    <property type="entry name" value="IQ DOMAIN-CONTAINING PROTEIN D"/>
    <property type="match status" value="1"/>
</dbReference>
<keyword evidence="7" id="KW-0969">Cilium</keyword>
<dbReference type="OrthoDB" id="10265211at2759"/>
<gene>
    <name evidence="11" type="ORF">EPH_0026680</name>
</gene>
<protein>
    <recommendedName>
        <fullName evidence="4">Dynein regulatory complex protein 10</fullName>
    </recommendedName>
</protein>
<evidence type="ECO:0000256" key="6">
    <source>
        <dbReference type="ARBA" id="ARBA00022846"/>
    </source>
</evidence>
<keyword evidence="9" id="KW-0966">Cell projection</keyword>
<keyword evidence="5" id="KW-0963">Cytoplasm</keyword>
<dbReference type="PANTHER" id="PTHR31598:SF1">
    <property type="entry name" value="DYNEIN REGULATORY COMPLEX PROTEIN 10"/>
    <property type="match status" value="1"/>
</dbReference>
<accession>U6GAV1</accession>
<comment type="similarity">
    <text evidence="3">Belongs to the DRC10 family.</text>
</comment>
<evidence type="ECO:0000256" key="10">
    <source>
        <dbReference type="SAM" id="Coils"/>
    </source>
</evidence>
<dbReference type="VEuPathDB" id="ToxoDB:EPH_0026680"/>
<evidence type="ECO:0000256" key="1">
    <source>
        <dbReference type="ARBA" id="ARBA00003029"/>
    </source>
</evidence>
<comment type="subcellular location">
    <subcellularLocation>
        <location evidence="2">Cytoplasm</location>
        <location evidence="2">Cytoskeleton</location>
        <location evidence="2">Flagellum axoneme</location>
    </subcellularLocation>
</comment>
<dbReference type="Proteomes" id="UP000018201">
    <property type="component" value="Unassembled WGS sequence"/>
</dbReference>
<name>U6GAV1_9EIME</name>
<evidence type="ECO:0000256" key="5">
    <source>
        <dbReference type="ARBA" id="ARBA00022490"/>
    </source>
</evidence>
<keyword evidence="10" id="KW-0175">Coiled coil</keyword>
<reference evidence="11" key="2">
    <citation type="submission" date="2013-10" db="EMBL/GenBank/DDBJ databases">
        <authorList>
            <person name="Aslett M."/>
        </authorList>
    </citation>
    <scope>NUCLEOTIDE SEQUENCE [LARGE SCALE GENOMIC DNA]</scope>
    <source>
        <strain evidence="11">Houghton</strain>
    </source>
</reference>
<dbReference type="EMBL" id="HG691098">
    <property type="protein sequence ID" value="CDI75724.1"/>
    <property type="molecule type" value="Genomic_DNA"/>
</dbReference>
<feature type="coiled-coil region" evidence="10">
    <location>
        <begin position="79"/>
        <end position="106"/>
    </location>
</feature>
<feature type="coiled-coil region" evidence="10">
    <location>
        <begin position="160"/>
        <end position="194"/>
    </location>
</feature>
<dbReference type="InterPro" id="IPR042815">
    <property type="entry name" value="DRC10"/>
</dbReference>
<keyword evidence="6" id="KW-0282">Flagellum</keyword>